<name>W2SPD2_NECAM</name>
<keyword evidence="3" id="KW-1185">Reference proteome</keyword>
<dbReference type="EMBL" id="KI668015">
    <property type="protein sequence ID" value="ETN71505.1"/>
    <property type="molecule type" value="Genomic_DNA"/>
</dbReference>
<evidence type="ECO:0000313" key="2">
    <source>
        <dbReference type="EMBL" id="ETN71505.1"/>
    </source>
</evidence>
<evidence type="ECO:0000313" key="3">
    <source>
        <dbReference type="Proteomes" id="UP000053676"/>
    </source>
</evidence>
<protein>
    <submittedName>
        <fullName evidence="2">Uncharacterized protein</fullName>
    </submittedName>
</protein>
<gene>
    <name evidence="2" type="ORF">NECAME_19301</name>
</gene>
<organism evidence="2 3">
    <name type="scientific">Necator americanus</name>
    <name type="common">Human hookworm</name>
    <dbReference type="NCBI Taxonomy" id="51031"/>
    <lineage>
        <taxon>Eukaryota</taxon>
        <taxon>Metazoa</taxon>
        <taxon>Ecdysozoa</taxon>
        <taxon>Nematoda</taxon>
        <taxon>Chromadorea</taxon>
        <taxon>Rhabditida</taxon>
        <taxon>Rhabditina</taxon>
        <taxon>Rhabditomorpha</taxon>
        <taxon>Strongyloidea</taxon>
        <taxon>Ancylostomatidae</taxon>
        <taxon>Bunostominae</taxon>
        <taxon>Necator</taxon>
    </lineage>
</organism>
<feature type="non-terminal residue" evidence="2">
    <location>
        <position position="1"/>
    </location>
</feature>
<proteinExistence type="predicted"/>
<sequence length="101" mass="12001">KSAEKITIFWNLNNLLQRITLFFAPSRWRHRVQYIRPTSSQHISKKKGEKSEVSCGKKRKPREQTPPQIQPPAVMSAFECSREWAGRRYEHGRMREHAVRI</sequence>
<reference evidence="3" key="1">
    <citation type="journal article" date="2014" name="Nat. Genet.">
        <title>Genome of the human hookworm Necator americanus.</title>
        <authorList>
            <person name="Tang Y.T."/>
            <person name="Gao X."/>
            <person name="Rosa B.A."/>
            <person name="Abubucker S."/>
            <person name="Hallsworth-Pepin K."/>
            <person name="Martin J."/>
            <person name="Tyagi R."/>
            <person name="Heizer E."/>
            <person name="Zhang X."/>
            <person name="Bhonagiri-Palsikar V."/>
            <person name="Minx P."/>
            <person name="Warren W.C."/>
            <person name="Wang Q."/>
            <person name="Zhan B."/>
            <person name="Hotez P.J."/>
            <person name="Sternberg P.W."/>
            <person name="Dougall A."/>
            <person name="Gaze S.T."/>
            <person name="Mulvenna J."/>
            <person name="Sotillo J."/>
            <person name="Ranganathan S."/>
            <person name="Rabelo E.M."/>
            <person name="Wilson R.K."/>
            <person name="Felgner P.L."/>
            <person name="Bethony J."/>
            <person name="Hawdon J.M."/>
            <person name="Gasser R.B."/>
            <person name="Loukas A."/>
            <person name="Mitreva M."/>
        </authorList>
    </citation>
    <scope>NUCLEOTIDE SEQUENCE [LARGE SCALE GENOMIC DNA]</scope>
</reference>
<feature type="region of interest" description="Disordered" evidence="1">
    <location>
        <begin position="36"/>
        <end position="72"/>
    </location>
</feature>
<dbReference type="AlphaFoldDB" id="W2SPD2"/>
<evidence type="ECO:0000256" key="1">
    <source>
        <dbReference type="SAM" id="MobiDB-lite"/>
    </source>
</evidence>
<dbReference type="Proteomes" id="UP000053676">
    <property type="component" value="Unassembled WGS sequence"/>
</dbReference>
<accession>W2SPD2</accession>
<dbReference type="KEGG" id="nai:NECAME_19301"/>